<protein>
    <submittedName>
        <fullName evidence="1 2">Uncharacterized protein</fullName>
    </submittedName>
</protein>
<dbReference type="InParanoid" id="A0A2K1JXB7"/>
<reference evidence="1 3" key="2">
    <citation type="journal article" date="2018" name="Plant J.">
        <title>The Physcomitrella patens chromosome-scale assembly reveals moss genome structure and evolution.</title>
        <authorList>
            <person name="Lang D."/>
            <person name="Ullrich K.K."/>
            <person name="Murat F."/>
            <person name="Fuchs J."/>
            <person name="Jenkins J."/>
            <person name="Haas F.B."/>
            <person name="Piednoel M."/>
            <person name="Gundlach H."/>
            <person name="Van Bel M."/>
            <person name="Meyberg R."/>
            <person name="Vives C."/>
            <person name="Morata J."/>
            <person name="Symeonidi A."/>
            <person name="Hiss M."/>
            <person name="Muchero W."/>
            <person name="Kamisugi Y."/>
            <person name="Saleh O."/>
            <person name="Blanc G."/>
            <person name="Decker E.L."/>
            <person name="van Gessel N."/>
            <person name="Grimwood J."/>
            <person name="Hayes R.D."/>
            <person name="Graham S.W."/>
            <person name="Gunter L.E."/>
            <person name="McDaniel S.F."/>
            <person name="Hoernstein S.N.W."/>
            <person name="Larsson A."/>
            <person name="Li F.W."/>
            <person name="Perroud P.F."/>
            <person name="Phillips J."/>
            <person name="Ranjan P."/>
            <person name="Rokshar D.S."/>
            <person name="Rothfels C.J."/>
            <person name="Schneider L."/>
            <person name="Shu S."/>
            <person name="Stevenson D.W."/>
            <person name="Thummler F."/>
            <person name="Tillich M."/>
            <person name="Villarreal Aguilar J.C."/>
            <person name="Widiez T."/>
            <person name="Wong G.K."/>
            <person name="Wymore A."/>
            <person name="Zhang Y."/>
            <person name="Zimmer A.D."/>
            <person name="Quatrano R.S."/>
            <person name="Mayer K.F.X."/>
            <person name="Goodstein D."/>
            <person name="Casacuberta J.M."/>
            <person name="Vandepoele K."/>
            <person name="Reski R."/>
            <person name="Cuming A.C."/>
            <person name="Tuskan G.A."/>
            <person name="Maumus F."/>
            <person name="Salse J."/>
            <person name="Schmutz J."/>
            <person name="Rensing S.A."/>
        </authorList>
    </citation>
    <scope>NUCLEOTIDE SEQUENCE [LARGE SCALE GENOMIC DNA]</scope>
    <source>
        <strain evidence="2 3">cv. Gransden 2004</strain>
    </source>
</reference>
<name>A0A2K1JXB7_PHYPA</name>
<dbReference type="AlphaFoldDB" id="A0A2K1JXB7"/>
<reference evidence="2" key="3">
    <citation type="submission" date="2020-12" db="UniProtKB">
        <authorList>
            <consortium name="EnsemblPlants"/>
        </authorList>
    </citation>
    <scope>IDENTIFICATION</scope>
</reference>
<evidence type="ECO:0000313" key="1">
    <source>
        <dbReference type="EMBL" id="PNR46168.1"/>
    </source>
</evidence>
<accession>A0A2K1JXB7</accession>
<dbReference type="PaxDb" id="3218-PP1S245_68V6.1"/>
<keyword evidence="3" id="KW-1185">Reference proteome</keyword>
<dbReference type="Proteomes" id="UP000006727">
    <property type="component" value="Chromosome 10"/>
</dbReference>
<evidence type="ECO:0000313" key="2">
    <source>
        <dbReference type="EnsemblPlants" id="PAC:32902175.CDS.1"/>
    </source>
</evidence>
<evidence type="ECO:0000313" key="3">
    <source>
        <dbReference type="Proteomes" id="UP000006727"/>
    </source>
</evidence>
<proteinExistence type="predicted"/>
<reference evidence="1 3" key="1">
    <citation type="journal article" date="2008" name="Science">
        <title>The Physcomitrella genome reveals evolutionary insights into the conquest of land by plants.</title>
        <authorList>
            <person name="Rensing S."/>
            <person name="Lang D."/>
            <person name="Zimmer A."/>
            <person name="Terry A."/>
            <person name="Salamov A."/>
            <person name="Shapiro H."/>
            <person name="Nishiyama T."/>
            <person name="Perroud P.-F."/>
            <person name="Lindquist E."/>
            <person name="Kamisugi Y."/>
            <person name="Tanahashi T."/>
            <person name="Sakakibara K."/>
            <person name="Fujita T."/>
            <person name="Oishi K."/>
            <person name="Shin-I T."/>
            <person name="Kuroki Y."/>
            <person name="Toyoda A."/>
            <person name="Suzuki Y."/>
            <person name="Hashimoto A."/>
            <person name="Yamaguchi K."/>
            <person name="Sugano A."/>
            <person name="Kohara Y."/>
            <person name="Fujiyama A."/>
            <person name="Anterola A."/>
            <person name="Aoki S."/>
            <person name="Ashton N."/>
            <person name="Barbazuk W.B."/>
            <person name="Barker E."/>
            <person name="Bennetzen J."/>
            <person name="Bezanilla M."/>
            <person name="Blankenship R."/>
            <person name="Cho S.H."/>
            <person name="Dutcher S."/>
            <person name="Estelle M."/>
            <person name="Fawcett J.A."/>
            <person name="Gundlach H."/>
            <person name="Hanada K."/>
            <person name="Heyl A."/>
            <person name="Hicks K.A."/>
            <person name="Hugh J."/>
            <person name="Lohr M."/>
            <person name="Mayer K."/>
            <person name="Melkozernov A."/>
            <person name="Murata T."/>
            <person name="Nelson D."/>
            <person name="Pils B."/>
            <person name="Prigge M."/>
            <person name="Reiss B."/>
            <person name="Renner T."/>
            <person name="Rombauts S."/>
            <person name="Rushton P."/>
            <person name="Sanderfoot A."/>
            <person name="Schween G."/>
            <person name="Shiu S.-H."/>
            <person name="Stueber K."/>
            <person name="Theodoulou F.L."/>
            <person name="Tu H."/>
            <person name="Van de Peer Y."/>
            <person name="Verrier P.J."/>
            <person name="Waters E."/>
            <person name="Wood A."/>
            <person name="Yang L."/>
            <person name="Cove D."/>
            <person name="Cuming A."/>
            <person name="Hasebe M."/>
            <person name="Lucas S."/>
            <person name="Mishler D.B."/>
            <person name="Reski R."/>
            <person name="Grigoriev I."/>
            <person name="Quatrano R.S."/>
            <person name="Boore J.L."/>
        </authorList>
    </citation>
    <scope>NUCLEOTIDE SEQUENCE [LARGE SCALE GENOMIC DNA]</scope>
    <source>
        <strain evidence="2 3">cv. Gransden 2004</strain>
    </source>
</reference>
<organism evidence="1">
    <name type="scientific">Physcomitrium patens</name>
    <name type="common">Spreading-leaved earth moss</name>
    <name type="synonym">Physcomitrella patens</name>
    <dbReference type="NCBI Taxonomy" id="3218"/>
    <lineage>
        <taxon>Eukaryota</taxon>
        <taxon>Viridiplantae</taxon>
        <taxon>Streptophyta</taxon>
        <taxon>Embryophyta</taxon>
        <taxon>Bryophyta</taxon>
        <taxon>Bryophytina</taxon>
        <taxon>Bryopsida</taxon>
        <taxon>Funariidae</taxon>
        <taxon>Funariales</taxon>
        <taxon>Funariaceae</taxon>
        <taxon>Physcomitrium</taxon>
    </lineage>
</organism>
<sequence>MQLLPRSCRVHGNIEHPELCVGCQPMRSAEEVFVRGKVNLGRAQDLGHHLFYSSFLTRVEVFSRGGVGIQQLPGTR</sequence>
<gene>
    <name evidence="1" type="ORF">PHYPA_013287</name>
</gene>
<dbReference type="Gramene" id="Pp3c10_2129V3.1">
    <property type="protein sequence ID" value="PAC:32902175.CDS.1"/>
    <property type="gene ID" value="Pp3c10_2129"/>
</dbReference>
<dbReference type="EMBL" id="ABEU02000010">
    <property type="protein sequence ID" value="PNR46168.1"/>
    <property type="molecule type" value="Genomic_DNA"/>
</dbReference>
<dbReference type="EnsemblPlants" id="Pp3c10_2129V3.1">
    <property type="protein sequence ID" value="PAC:32902175.CDS.1"/>
    <property type="gene ID" value="Pp3c10_2129"/>
</dbReference>